<feature type="domain" description="Dit-like phage tail protein N-terminal" evidence="2">
    <location>
        <begin position="13"/>
        <end position="130"/>
    </location>
</feature>
<accession>A0ABU0H907</accession>
<feature type="compositionally biased region" description="Polar residues" evidence="1">
    <location>
        <begin position="140"/>
        <end position="157"/>
    </location>
</feature>
<reference evidence="3 4" key="1">
    <citation type="submission" date="2023-07" db="EMBL/GenBank/DDBJ databases">
        <title>Genomic Encyclopedia of Type Strains, Phase IV (KMG-IV): sequencing the most valuable type-strain genomes for metagenomic binning, comparative biology and taxonomic classification.</title>
        <authorList>
            <person name="Goeker M."/>
        </authorList>
    </citation>
    <scope>NUCLEOTIDE SEQUENCE [LARGE SCALE GENOMIC DNA]</scope>
    <source>
        <strain evidence="3 4">B6-8</strain>
    </source>
</reference>
<comment type="caution">
    <text evidence="3">The sequence shown here is derived from an EMBL/GenBank/DDBJ whole genome shotgun (WGS) entry which is preliminary data.</text>
</comment>
<dbReference type="InterPro" id="IPR048494">
    <property type="entry name" value="Dit-like_N"/>
</dbReference>
<dbReference type="EMBL" id="JAUSVO010000003">
    <property type="protein sequence ID" value="MDQ0437951.1"/>
    <property type="molecule type" value="Genomic_DNA"/>
</dbReference>
<evidence type="ECO:0000256" key="1">
    <source>
        <dbReference type="SAM" id="MobiDB-lite"/>
    </source>
</evidence>
<organism evidence="3 4">
    <name type="scientific">Kaistia dalseonensis</name>
    <dbReference type="NCBI Taxonomy" id="410840"/>
    <lineage>
        <taxon>Bacteria</taxon>
        <taxon>Pseudomonadati</taxon>
        <taxon>Pseudomonadota</taxon>
        <taxon>Alphaproteobacteria</taxon>
        <taxon>Hyphomicrobiales</taxon>
        <taxon>Kaistiaceae</taxon>
        <taxon>Kaistia</taxon>
    </lineage>
</organism>
<keyword evidence="4" id="KW-1185">Reference proteome</keyword>
<feature type="region of interest" description="Disordered" evidence="1">
    <location>
        <begin position="140"/>
        <end position="166"/>
    </location>
</feature>
<gene>
    <name evidence="3" type="ORF">QO014_002343</name>
</gene>
<evidence type="ECO:0000259" key="2">
    <source>
        <dbReference type="Pfam" id="PF21821"/>
    </source>
</evidence>
<protein>
    <recommendedName>
        <fullName evidence="2">Dit-like phage tail protein N-terminal domain-containing protein</fullName>
    </recommendedName>
</protein>
<dbReference type="Proteomes" id="UP001241603">
    <property type="component" value="Unassembled WGS sequence"/>
</dbReference>
<dbReference type="RefSeq" id="WP_266348877.1">
    <property type="nucleotide sequence ID" value="NZ_JAPKNG010000003.1"/>
</dbReference>
<name>A0ABU0H907_9HYPH</name>
<evidence type="ECO:0000313" key="4">
    <source>
        <dbReference type="Proteomes" id="UP001241603"/>
    </source>
</evidence>
<proteinExistence type="predicted"/>
<sequence>MIKPRRIIGTVIPDVVVEEVARDNLFVTQHPVEQGASISDHAFSMPVELEMQCGWSNSTAGYVGYIDLVYQEMLSLQAMREPFTVYTPYRAYPNMLISALERTTDERSPGALLLRVGMREVIIVSTEVASIGNAKSSQAIPQKTTTSVSAGTKQVKPSNGYAGNGA</sequence>
<dbReference type="Pfam" id="PF21821">
    <property type="entry name" value="Dit_like"/>
    <property type="match status" value="1"/>
</dbReference>
<evidence type="ECO:0000313" key="3">
    <source>
        <dbReference type="EMBL" id="MDQ0437951.1"/>
    </source>
</evidence>